<dbReference type="GO" id="GO:0051536">
    <property type="term" value="F:iron-sulfur cluster binding"/>
    <property type="evidence" value="ECO:0007669"/>
    <property type="project" value="InterPro"/>
</dbReference>
<dbReference type="Pfam" id="PF00970">
    <property type="entry name" value="FAD_binding_6"/>
    <property type="match status" value="1"/>
</dbReference>
<dbReference type="KEGG" id="snan:I6N98_11105"/>
<dbReference type="SUPFAM" id="SSF63380">
    <property type="entry name" value="Riboflavin synthase domain-like"/>
    <property type="match status" value="1"/>
</dbReference>
<dbReference type="PANTHER" id="PTHR47354">
    <property type="entry name" value="NADH OXIDOREDUCTASE HCR"/>
    <property type="match status" value="1"/>
</dbReference>
<keyword evidence="4" id="KW-1185">Reference proteome</keyword>
<dbReference type="Gene3D" id="3.40.50.80">
    <property type="entry name" value="Nucleotide-binding domain of ferredoxin-NADP reductase (FNR) module"/>
    <property type="match status" value="1"/>
</dbReference>
<name>A0A7T4QY40_9GAMM</name>
<dbReference type="SUPFAM" id="SSF54292">
    <property type="entry name" value="2Fe-2S ferredoxin-like"/>
    <property type="match status" value="1"/>
</dbReference>
<dbReference type="SUPFAM" id="SSF52343">
    <property type="entry name" value="Ferredoxin reductase-like, C-terminal NADP-linked domain"/>
    <property type="match status" value="1"/>
</dbReference>
<dbReference type="InterPro" id="IPR036010">
    <property type="entry name" value="2Fe-2S_ferredoxin-like_sf"/>
</dbReference>
<dbReference type="InterPro" id="IPR008333">
    <property type="entry name" value="Cbr1-like_FAD-bd_dom"/>
</dbReference>
<dbReference type="Proteomes" id="UP000596063">
    <property type="component" value="Chromosome"/>
</dbReference>
<dbReference type="Gene3D" id="2.40.30.10">
    <property type="entry name" value="Translation factors"/>
    <property type="match status" value="1"/>
</dbReference>
<evidence type="ECO:0000313" key="4">
    <source>
        <dbReference type="Proteomes" id="UP000596063"/>
    </source>
</evidence>
<dbReference type="InterPro" id="IPR012675">
    <property type="entry name" value="Beta-grasp_dom_sf"/>
</dbReference>
<proteinExistence type="predicted"/>
<gene>
    <name evidence="3" type="ORF">I6N98_11105</name>
</gene>
<sequence length="318" mass="34630">MSSPALHVVFDGQLFPLAPGDSVLDALLRGGVAIPYGCRAGACHSCLLRTDDRPLPANSQRELTPRQVELGCFLSCQLRPQTSLSAQRLAEADFATPAEVVGLEHLSPGVLKLSLAARTRWQAGQYFTVLLNDDTARCYSPVASSRHSELLEFHIRYRQHGGFSGRLPDIAYPGATLRLQGPFGHFTLRDPHSDKPTVFIAQGTGLSPILALLEEWQLSQHNANGFLLAEGIEGEQAHYLGSRLATLGQQNEALTLDLRPSGSDWIADSLTKLPELQGAAVYICGDGQFVAKARKACFMRGASPRQIHCEIYLDFSPQ</sequence>
<dbReference type="Pfam" id="PF00111">
    <property type="entry name" value="Fer2"/>
    <property type="match status" value="1"/>
</dbReference>
<dbReference type="InterPro" id="IPR017927">
    <property type="entry name" value="FAD-bd_FR_type"/>
</dbReference>
<dbReference type="Gene3D" id="3.10.20.30">
    <property type="match status" value="1"/>
</dbReference>
<dbReference type="AlphaFoldDB" id="A0A7T4QY40"/>
<dbReference type="InterPro" id="IPR017938">
    <property type="entry name" value="Riboflavin_synthase-like_b-brl"/>
</dbReference>
<dbReference type="PROSITE" id="PS51384">
    <property type="entry name" value="FAD_FR"/>
    <property type="match status" value="1"/>
</dbReference>
<dbReference type="PRINTS" id="PR00410">
    <property type="entry name" value="PHEHYDRXLASE"/>
</dbReference>
<dbReference type="InterPro" id="IPR050415">
    <property type="entry name" value="MRET"/>
</dbReference>
<evidence type="ECO:0000313" key="3">
    <source>
        <dbReference type="EMBL" id="QQD16930.1"/>
    </source>
</evidence>
<dbReference type="InterPro" id="IPR039261">
    <property type="entry name" value="FNR_nucleotide-bd"/>
</dbReference>
<dbReference type="PANTHER" id="PTHR47354:SF5">
    <property type="entry name" value="PROTEIN RFBI"/>
    <property type="match status" value="1"/>
</dbReference>
<dbReference type="InterPro" id="IPR001041">
    <property type="entry name" value="2Fe-2S_ferredoxin-type"/>
</dbReference>
<accession>A0A7T4QY40</accession>
<reference evidence="3 4" key="1">
    <citation type="submission" date="2020-12" db="EMBL/GenBank/DDBJ databases">
        <authorList>
            <person name="Shan Y."/>
        </authorList>
    </citation>
    <scope>NUCLEOTIDE SEQUENCE [LARGE SCALE GENOMIC DNA]</scope>
    <source>
        <strain evidence="4">csc3.9</strain>
    </source>
</reference>
<protein>
    <submittedName>
        <fullName evidence="3">2Fe-2S iron-sulfur cluster binding domain-containing protein</fullName>
    </submittedName>
</protein>
<dbReference type="PROSITE" id="PS51085">
    <property type="entry name" value="2FE2S_FER_2"/>
    <property type="match status" value="1"/>
</dbReference>
<feature type="domain" description="2Fe-2S ferredoxin-type" evidence="1">
    <location>
        <begin position="4"/>
        <end position="92"/>
    </location>
</feature>
<dbReference type="GO" id="GO:0016491">
    <property type="term" value="F:oxidoreductase activity"/>
    <property type="evidence" value="ECO:0007669"/>
    <property type="project" value="InterPro"/>
</dbReference>
<evidence type="ECO:0000259" key="2">
    <source>
        <dbReference type="PROSITE" id="PS51384"/>
    </source>
</evidence>
<organism evidence="3 4">
    <name type="scientific">Spongiibacter nanhainus</name>
    <dbReference type="NCBI Taxonomy" id="2794344"/>
    <lineage>
        <taxon>Bacteria</taxon>
        <taxon>Pseudomonadati</taxon>
        <taxon>Pseudomonadota</taxon>
        <taxon>Gammaproteobacteria</taxon>
        <taxon>Cellvibrionales</taxon>
        <taxon>Spongiibacteraceae</taxon>
        <taxon>Spongiibacter</taxon>
    </lineage>
</organism>
<dbReference type="RefSeq" id="WP_198568432.1">
    <property type="nucleotide sequence ID" value="NZ_CP066167.1"/>
</dbReference>
<evidence type="ECO:0000259" key="1">
    <source>
        <dbReference type="PROSITE" id="PS51085"/>
    </source>
</evidence>
<dbReference type="CDD" id="cd00207">
    <property type="entry name" value="fer2"/>
    <property type="match status" value="1"/>
</dbReference>
<feature type="domain" description="FAD-binding FR-type" evidence="2">
    <location>
        <begin position="93"/>
        <end position="189"/>
    </location>
</feature>
<dbReference type="EMBL" id="CP066167">
    <property type="protein sequence ID" value="QQD16930.1"/>
    <property type="molecule type" value="Genomic_DNA"/>
</dbReference>